<dbReference type="GO" id="GO:0003725">
    <property type="term" value="F:double-stranded RNA binding"/>
    <property type="evidence" value="ECO:0007669"/>
    <property type="project" value="TreeGrafter"/>
</dbReference>
<dbReference type="Gene3D" id="3.30.428.10">
    <property type="entry name" value="HIT-like"/>
    <property type="match status" value="1"/>
</dbReference>
<name>A0A9P7B3Z6_MAUEX</name>
<keyword evidence="3" id="KW-1185">Reference proteome</keyword>
<dbReference type="EMBL" id="PUHR01000238">
    <property type="protein sequence ID" value="KAG0657341.1"/>
    <property type="molecule type" value="Genomic_DNA"/>
</dbReference>
<evidence type="ECO:0000313" key="3">
    <source>
        <dbReference type="Proteomes" id="UP000750334"/>
    </source>
</evidence>
<dbReference type="GO" id="GO:0033699">
    <property type="term" value="F:DNA 5'-adenosine monophosphate hydrolase activity"/>
    <property type="evidence" value="ECO:0007669"/>
    <property type="project" value="TreeGrafter"/>
</dbReference>
<organism evidence="2 3">
    <name type="scientific">Maudiozyma exigua</name>
    <name type="common">Yeast</name>
    <name type="synonym">Kazachstania exigua</name>
    <dbReference type="NCBI Taxonomy" id="34358"/>
    <lineage>
        <taxon>Eukaryota</taxon>
        <taxon>Fungi</taxon>
        <taxon>Dikarya</taxon>
        <taxon>Ascomycota</taxon>
        <taxon>Saccharomycotina</taxon>
        <taxon>Saccharomycetes</taxon>
        <taxon>Saccharomycetales</taxon>
        <taxon>Saccharomycetaceae</taxon>
        <taxon>Maudiozyma</taxon>
    </lineage>
</organism>
<dbReference type="Proteomes" id="UP000750334">
    <property type="component" value="Unassembled WGS sequence"/>
</dbReference>
<dbReference type="InterPro" id="IPR032566">
    <property type="entry name" value="Znf-C2HE"/>
</dbReference>
<dbReference type="PANTHER" id="PTHR12486:SF4">
    <property type="entry name" value="APRATAXIN"/>
    <property type="match status" value="1"/>
</dbReference>
<reference evidence="2 3" key="1">
    <citation type="submission" date="2020-11" db="EMBL/GenBank/DDBJ databases">
        <title>Kefir isolates.</title>
        <authorList>
            <person name="Marcisauskas S."/>
            <person name="Kim Y."/>
            <person name="Blasche S."/>
        </authorList>
    </citation>
    <scope>NUCLEOTIDE SEQUENCE [LARGE SCALE GENOMIC DNA]</scope>
    <source>
        <strain evidence="2 3">OG2</strain>
    </source>
</reference>
<dbReference type="Pfam" id="PF16278">
    <property type="entry name" value="zf-C2HE"/>
    <property type="match status" value="1"/>
</dbReference>
<dbReference type="GO" id="GO:0005634">
    <property type="term" value="C:nucleus"/>
    <property type="evidence" value="ECO:0007669"/>
    <property type="project" value="TreeGrafter"/>
</dbReference>
<comment type="caution">
    <text evidence="2">The sequence shown here is derived from an EMBL/GenBank/DDBJ whole genome shotgun (WGS) entry which is preliminary data.</text>
</comment>
<dbReference type="SUPFAM" id="SSF54197">
    <property type="entry name" value="HIT-like"/>
    <property type="match status" value="1"/>
</dbReference>
<evidence type="ECO:0000259" key="1">
    <source>
        <dbReference type="Pfam" id="PF16278"/>
    </source>
</evidence>
<proteinExistence type="predicted"/>
<dbReference type="AlphaFoldDB" id="A0A9P7B3Z6"/>
<dbReference type="InterPro" id="IPR036265">
    <property type="entry name" value="HIT-like_sf"/>
</dbReference>
<protein>
    <submittedName>
        <fullName evidence="2">Aprataxin-like protein</fullName>
    </submittedName>
</protein>
<gene>
    <name evidence="2" type="primary">HNT3</name>
    <name evidence="2" type="ORF">C6P45_002445</name>
</gene>
<dbReference type="PANTHER" id="PTHR12486">
    <property type="entry name" value="APRATAXIN-RELATED"/>
    <property type="match status" value="1"/>
</dbReference>
<feature type="domain" description="Aprataxin C2HE/C2H2/C2HC zinc finger" evidence="1">
    <location>
        <begin position="146"/>
        <end position="204"/>
    </location>
</feature>
<dbReference type="OrthoDB" id="3512845at2759"/>
<dbReference type="GO" id="GO:0030983">
    <property type="term" value="F:mismatched DNA binding"/>
    <property type="evidence" value="ECO:0007669"/>
    <property type="project" value="TreeGrafter"/>
</dbReference>
<accession>A0A9P7B3Z6</accession>
<dbReference type="Pfam" id="PF11969">
    <property type="entry name" value="DcpS_C"/>
    <property type="match status" value="1"/>
</dbReference>
<dbReference type="GO" id="GO:1990165">
    <property type="term" value="F:single-strand break-containing DNA binding"/>
    <property type="evidence" value="ECO:0007669"/>
    <property type="project" value="TreeGrafter"/>
</dbReference>
<dbReference type="GO" id="GO:0003697">
    <property type="term" value="F:single-stranded DNA binding"/>
    <property type="evidence" value="ECO:0007669"/>
    <property type="project" value="TreeGrafter"/>
</dbReference>
<evidence type="ECO:0000313" key="2">
    <source>
        <dbReference type="EMBL" id="KAG0657341.1"/>
    </source>
</evidence>
<dbReference type="GO" id="GO:0000012">
    <property type="term" value="P:single strand break repair"/>
    <property type="evidence" value="ECO:0007669"/>
    <property type="project" value="TreeGrafter"/>
</dbReference>
<sequence length="211" mass="24903">MSWRGALQQYICHPEKYETVSSTESQVIYHDSTAVIITDGFPKATEHLLILPRNASLSKVHPTTALTDHIKHKLERYIEIAIKYIIKDFKSKYEILDNNLAENLEREFIQIGIHHVPSMNNLHVHVITKDFHSTRLKHKKHYNSFNTGFFVKWDDLPLKERPSDPKLIEKKYLRDHDLICCYCGQNFTNKFSKLKEHLNEEFSKRFVPNNE</sequence>